<dbReference type="NCBIfam" id="NF003766">
    <property type="entry name" value="PRK05362.1"/>
    <property type="match status" value="1"/>
</dbReference>
<accession>A0A5C6AAT9</accession>
<comment type="function">
    <text evidence="4">Isomerase that catalyzes the conversion of deoxy-ribose 1-phosphate (dRib-1-P) and ribose 1-phosphate (Rib-1-P) to deoxy-ribose 5-phosphate (dRib-5-P) and ribose 5-phosphate (Rib-5-P), respectively.</text>
</comment>
<evidence type="ECO:0000256" key="1">
    <source>
        <dbReference type="ARBA" id="ARBA00010373"/>
    </source>
</evidence>
<feature type="binding site" evidence="4">
    <location>
        <position position="303"/>
    </location>
    <ligand>
        <name>Mn(2+)</name>
        <dbReference type="ChEBI" id="CHEBI:29035"/>
        <label>2</label>
    </ligand>
</feature>
<dbReference type="GO" id="GO:0006015">
    <property type="term" value="P:5-phosphoribose 1-diphosphate biosynthetic process"/>
    <property type="evidence" value="ECO:0007669"/>
    <property type="project" value="UniProtKB-UniPathway"/>
</dbReference>
<dbReference type="CDD" id="cd16009">
    <property type="entry name" value="PPM"/>
    <property type="match status" value="1"/>
</dbReference>
<dbReference type="GO" id="GO:0008973">
    <property type="term" value="F:phosphopentomutase activity"/>
    <property type="evidence" value="ECO:0007669"/>
    <property type="project" value="UniProtKB-UniRule"/>
</dbReference>
<protein>
    <recommendedName>
        <fullName evidence="4 5">Phosphopentomutase</fullName>
        <ecNumber evidence="4 5">5.4.2.7</ecNumber>
    </recommendedName>
    <alternativeName>
        <fullName evidence="4">Phosphodeoxyribomutase</fullName>
    </alternativeName>
</protein>
<evidence type="ECO:0000256" key="4">
    <source>
        <dbReference type="HAMAP-Rule" id="MF_00740"/>
    </source>
</evidence>
<comment type="catalytic activity">
    <reaction evidence="4">
        <text>alpha-D-ribose 1-phosphate = D-ribose 5-phosphate</text>
        <dbReference type="Rhea" id="RHEA:18793"/>
        <dbReference type="ChEBI" id="CHEBI:57720"/>
        <dbReference type="ChEBI" id="CHEBI:78346"/>
        <dbReference type="EC" id="5.4.2.7"/>
    </reaction>
</comment>
<dbReference type="GO" id="GO:0006018">
    <property type="term" value="P:2-deoxyribose 1-phosphate catabolic process"/>
    <property type="evidence" value="ECO:0007669"/>
    <property type="project" value="UniProtKB-UniRule"/>
</dbReference>
<feature type="binding site" evidence="4">
    <location>
        <position position="344"/>
    </location>
    <ligand>
        <name>Mn(2+)</name>
        <dbReference type="ChEBI" id="CHEBI:29035"/>
        <label>1</label>
    </ligand>
</feature>
<keyword evidence="2 4" id="KW-0479">Metal-binding</keyword>
<dbReference type="EMBL" id="SJPM01000005">
    <property type="protein sequence ID" value="TWT96265.1"/>
    <property type="molecule type" value="Genomic_DNA"/>
</dbReference>
<feature type="binding site" evidence="4">
    <location>
        <position position="356"/>
    </location>
    <ligand>
        <name>Mn(2+)</name>
        <dbReference type="ChEBI" id="CHEBI:29035"/>
        <label>2</label>
    </ligand>
</feature>
<dbReference type="GO" id="GO:0000287">
    <property type="term" value="F:magnesium ion binding"/>
    <property type="evidence" value="ECO:0007669"/>
    <property type="project" value="UniProtKB-UniRule"/>
</dbReference>
<evidence type="ECO:0000313" key="8">
    <source>
        <dbReference type="Proteomes" id="UP000316213"/>
    </source>
</evidence>
<comment type="pathway">
    <text evidence="4">Carbohydrate degradation; 2-deoxy-D-ribose 1-phosphate degradation; D-glyceraldehyde 3-phosphate and acetaldehyde from 2-deoxy-alpha-D-ribose 1-phosphate: step 1/2.</text>
</comment>
<dbReference type="RefSeq" id="WP_146578215.1">
    <property type="nucleotide sequence ID" value="NZ_SJPM01000005.1"/>
</dbReference>
<feature type="binding site" evidence="4">
    <location>
        <position position="10"/>
    </location>
    <ligand>
        <name>Mn(2+)</name>
        <dbReference type="ChEBI" id="CHEBI:29035"/>
        <label>1</label>
    </ligand>
</feature>
<dbReference type="PIRSF" id="PIRSF001491">
    <property type="entry name" value="Ppentomutase"/>
    <property type="match status" value="1"/>
</dbReference>
<evidence type="ECO:0000313" key="7">
    <source>
        <dbReference type="EMBL" id="TWT96265.1"/>
    </source>
</evidence>
<comment type="subcellular location">
    <subcellularLocation>
        <location evidence="4">Cytoplasm</location>
    </subcellularLocation>
</comment>
<dbReference type="Proteomes" id="UP000316213">
    <property type="component" value="Unassembled WGS sequence"/>
</dbReference>
<dbReference type="InterPro" id="IPR010045">
    <property type="entry name" value="DeoB"/>
</dbReference>
<dbReference type="Gene3D" id="3.40.720.10">
    <property type="entry name" value="Alkaline Phosphatase, subunit A"/>
    <property type="match status" value="1"/>
</dbReference>
<comment type="catalytic activity">
    <reaction evidence="4">
        <text>2-deoxy-alpha-D-ribose 1-phosphate = 2-deoxy-D-ribose 5-phosphate</text>
        <dbReference type="Rhea" id="RHEA:27658"/>
        <dbReference type="ChEBI" id="CHEBI:57259"/>
        <dbReference type="ChEBI" id="CHEBI:62877"/>
        <dbReference type="EC" id="5.4.2.7"/>
    </reaction>
</comment>
<sequence>MKRAIVIVIDALGIGALPDAPQYGDSMQCNTFGNVYRHAGELKIPNLLSLGLGNIESVDCVPPYPNPIASFGRMMEVSQGKDTTTGHWEIAGLILDKPFDVFPNGFPDDFMDKFVDISGCGGFFGNCPASGTAIVEQYNESHVRTGHPIVYTSADSVFQIACNTDVVPLEKLYQWCQQARDLLDQDEAFNVSRVIARPYHEVNGQLQRRSGDRHDYAVPPHKPMIMNHLLDNGGAVLGIGKIVDIFLSSGISHAVHTSGNTDGLKLTTDAIAGRLPLDSLRTNQACESHPTSQFIFTNLVDTDALYGHRNDPAGYGKALEEIDAALPAILSAMTEDDLLIITADHGCDPTAPGTDHTREYVPLLEFSPALPARSIGTKRSFSYIADRIADWLDIMSWTPLAVS</sequence>
<evidence type="ECO:0000256" key="5">
    <source>
        <dbReference type="NCBIfam" id="TIGR01696"/>
    </source>
</evidence>
<dbReference type="AlphaFoldDB" id="A0A5C6AAT9"/>
<reference evidence="7 8" key="1">
    <citation type="submission" date="2019-02" db="EMBL/GenBank/DDBJ databases">
        <title>Deep-cultivation of Planctomycetes and their phenomic and genomic characterization uncovers novel biology.</title>
        <authorList>
            <person name="Wiegand S."/>
            <person name="Jogler M."/>
            <person name="Boedeker C."/>
            <person name="Pinto D."/>
            <person name="Vollmers J."/>
            <person name="Rivas-Marin E."/>
            <person name="Kohn T."/>
            <person name="Peeters S.H."/>
            <person name="Heuer A."/>
            <person name="Rast P."/>
            <person name="Oberbeckmann S."/>
            <person name="Bunk B."/>
            <person name="Jeske O."/>
            <person name="Meyerdierks A."/>
            <person name="Storesund J.E."/>
            <person name="Kallscheuer N."/>
            <person name="Luecker S."/>
            <person name="Lage O.M."/>
            <person name="Pohl T."/>
            <person name="Merkel B.J."/>
            <person name="Hornburger P."/>
            <person name="Mueller R.-W."/>
            <person name="Bruemmer F."/>
            <person name="Labrenz M."/>
            <person name="Spormann A.M."/>
            <person name="Op Den Camp H."/>
            <person name="Overmann J."/>
            <person name="Amann R."/>
            <person name="Jetten M.S.M."/>
            <person name="Mascher T."/>
            <person name="Medema M.H."/>
            <person name="Devos D.P."/>
            <person name="Kaster A.-K."/>
            <person name="Ovreas L."/>
            <person name="Rohde M."/>
            <person name="Galperin M.Y."/>
            <person name="Jogler C."/>
        </authorList>
    </citation>
    <scope>NUCLEOTIDE SEQUENCE [LARGE SCALE GENOMIC DNA]</scope>
    <source>
        <strain evidence="7 8">Pla100</strain>
    </source>
</reference>
<comment type="similarity">
    <text evidence="1 4">Belongs to the phosphopentomutase family.</text>
</comment>
<dbReference type="PANTHER" id="PTHR21110:SF0">
    <property type="entry name" value="PHOSPHOPENTOMUTASE"/>
    <property type="match status" value="1"/>
</dbReference>
<dbReference type="InterPro" id="IPR024052">
    <property type="entry name" value="Phosphopentomutase_DeoB_cap_sf"/>
</dbReference>
<comment type="caution">
    <text evidence="7">The sequence shown here is derived from an EMBL/GenBank/DDBJ whole genome shotgun (WGS) entry which is preliminary data.</text>
</comment>
<keyword evidence="8" id="KW-1185">Reference proteome</keyword>
<keyword evidence="3 4" id="KW-0464">Manganese</keyword>
<evidence type="ECO:0000256" key="2">
    <source>
        <dbReference type="ARBA" id="ARBA00022723"/>
    </source>
</evidence>
<feature type="binding site" evidence="4">
    <location>
        <position position="345"/>
    </location>
    <ligand>
        <name>Mn(2+)</name>
        <dbReference type="ChEBI" id="CHEBI:29035"/>
        <label>1</label>
    </ligand>
</feature>
<keyword evidence="4" id="KW-0963">Cytoplasm</keyword>
<keyword evidence="4 7" id="KW-0413">Isomerase</keyword>
<name>A0A5C6AAT9_9BACT</name>
<dbReference type="SUPFAM" id="SSF53649">
    <property type="entry name" value="Alkaline phosphatase-like"/>
    <property type="match status" value="1"/>
</dbReference>
<dbReference type="GO" id="GO:0043094">
    <property type="term" value="P:metabolic compound salvage"/>
    <property type="evidence" value="ECO:0007669"/>
    <property type="project" value="UniProtKB-UniRule"/>
</dbReference>
<comment type="cofactor">
    <cofactor evidence="4">
        <name>Mn(2+)</name>
        <dbReference type="ChEBI" id="CHEBI:29035"/>
    </cofactor>
    <text evidence="4">Binds 2 manganese ions.</text>
</comment>
<organism evidence="7 8">
    <name type="scientific">Neorhodopirellula pilleata</name>
    <dbReference type="NCBI Taxonomy" id="2714738"/>
    <lineage>
        <taxon>Bacteria</taxon>
        <taxon>Pseudomonadati</taxon>
        <taxon>Planctomycetota</taxon>
        <taxon>Planctomycetia</taxon>
        <taxon>Pirellulales</taxon>
        <taxon>Pirellulaceae</taxon>
        <taxon>Neorhodopirellula</taxon>
    </lineage>
</organism>
<dbReference type="NCBIfam" id="TIGR01696">
    <property type="entry name" value="deoB"/>
    <property type="match status" value="1"/>
</dbReference>
<feature type="binding site" evidence="4">
    <location>
        <position position="308"/>
    </location>
    <ligand>
        <name>Mn(2+)</name>
        <dbReference type="ChEBI" id="CHEBI:29035"/>
        <label>2</label>
    </ligand>
</feature>
<evidence type="ECO:0000259" key="6">
    <source>
        <dbReference type="Pfam" id="PF01676"/>
    </source>
</evidence>
<dbReference type="SUPFAM" id="SSF143856">
    <property type="entry name" value="DeoB insert domain-like"/>
    <property type="match status" value="1"/>
</dbReference>
<dbReference type="OrthoDB" id="9769930at2"/>
<evidence type="ECO:0000256" key="3">
    <source>
        <dbReference type="ARBA" id="ARBA00023211"/>
    </source>
</evidence>
<dbReference type="Gene3D" id="3.30.70.1250">
    <property type="entry name" value="Phosphopentomutase"/>
    <property type="match status" value="1"/>
</dbReference>
<dbReference type="InterPro" id="IPR006124">
    <property type="entry name" value="Metalloenzyme"/>
</dbReference>
<dbReference type="GO" id="GO:0005829">
    <property type="term" value="C:cytosol"/>
    <property type="evidence" value="ECO:0007669"/>
    <property type="project" value="TreeGrafter"/>
</dbReference>
<dbReference type="InterPro" id="IPR017850">
    <property type="entry name" value="Alkaline_phosphatase_core_sf"/>
</dbReference>
<dbReference type="GO" id="GO:0030145">
    <property type="term" value="F:manganese ion binding"/>
    <property type="evidence" value="ECO:0007669"/>
    <property type="project" value="UniProtKB-UniRule"/>
</dbReference>
<dbReference type="Pfam" id="PF01676">
    <property type="entry name" value="Metalloenzyme"/>
    <property type="match status" value="1"/>
</dbReference>
<gene>
    <name evidence="4 7" type="primary">deoB</name>
    <name evidence="7" type="ORF">Pla100_27420</name>
</gene>
<proteinExistence type="inferred from homology"/>
<dbReference type="GO" id="GO:0009117">
    <property type="term" value="P:nucleotide metabolic process"/>
    <property type="evidence" value="ECO:0007669"/>
    <property type="project" value="UniProtKB-UniRule"/>
</dbReference>
<dbReference type="UniPathway" id="UPA00087">
    <property type="reaction ID" value="UER00173"/>
</dbReference>
<dbReference type="HAMAP" id="MF_00740">
    <property type="entry name" value="Phosphopentomut"/>
    <property type="match status" value="1"/>
</dbReference>
<dbReference type="PANTHER" id="PTHR21110">
    <property type="entry name" value="PHOSPHOPENTOMUTASE"/>
    <property type="match status" value="1"/>
</dbReference>
<feature type="domain" description="Metalloenzyme" evidence="6">
    <location>
        <begin position="284"/>
        <end position="391"/>
    </location>
</feature>
<dbReference type="EC" id="5.4.2.7" evidence="4 5"/>